<dbReference type="InterPro" id="IPR027417">
    <property type="entry name" value="P-loop_NTPase"/>
</dbReference>
<keyword evidence="3" id="KW-0112">Calmodulin-binding</keyword>
<dbReference type="PRINTS" id="PR00193">
    <property type="entry name" value="MYOSINHEAVY"/>
</dbReference>
<accession>A0A6N2NFU3</accession>
<gene>
    <name evidence="10" type="ORF">SVIM_LOCUS483051</name>
</gene>
<keyword evidence="4 7" id="KW-0518">Myosin</keyword>
<evidence type="ECO:0000256" key="4">
    <source>
        <dbReference type="ARBA" id="ARBA00023123"/>
    </source>
</evidence>
<dbReference type="Pfam" id="PF00063">
    <property type="entry name" value="Myosin_head"/>
    <property type="match status" value="1"/>
</dbReference>
<dbReference type="GO" id="GO:0005524">
    <property type="term" value="F:ATP binding"/>
    <property type="evidence" value="ECO:0007669"/>
    <property type="project" value="UniProtKB-UniRule"/>
</dbReference>
<dbReference type="PANTHER" id="PTHR13140">
    <property type="entry name" value="MYOSIN"/>
    <property type="match status" value="1"/>
</dbReference>
<evidence type="ECO:0000256" key="5">
    <source>
        <dbReference type="ARBA" id="ARBA00023175"/>
    </source>
</evidence>
<dbReference type="GO" id="GO:0005737">
    <property type="term" value="C:cytoplasm"/>
    <property type="evidence" value="ECO:0007669"/>
    <property type="project" value="TreeGrafter"/>
</dbReference>
<dbReference type="GO" id="GO:0000146">
    <property type="term" value="F:microfilament motor activity"/>
    <property type="evidence" value="ECO:0007669"/>
    <property type="project" value="TreeGrafter"/>
</dbReference>
<feature type="domain" description="Myosin N-terminal SH3-like" evidence="9">
    <location>
        <begin position="24"/>
        <end position="73"/>
    </location>
</feature>
<feature type="binding site" evidence="7">
    <location>
        <begin position="168"/>
        <end position="175"/>
    </location>
    <ligand>
        <name>ATP</name>
        <dbReference type="ChEBI" id="CHEBI:30616"/>
    </ligand>
</feature>
<keyword evidence="5 7" id="KW-0505">Motor protein</keyword>
<reference evidence="10" key="1">
    <citation type="submission" date="2019-03" db="EMBL/GenBank/DDBJ databases">
        <authorList>
            <person name="Mank J."/>
            <person name="Almeida P."/>
        </authorList>
    </citation>
    <scope>NUCLEOTIDE SEQUENCE</scope>
    <source>
        <strain evidence="10">78183</strain>
    </source>
</reference>
<keyword evidence="6 7" id="KW-0009">Actin-binding</keyword>
<keyword evidence="1 7" id="KW-0547">Nucleotide-binding</keyword>
<dbReference type="EMBL" id="CAADRP010002207">
    <property type="protein sequence ID" value="VFU63445.1"/>
    <property type="molecule type" value="Genomic_DNA"/>
</dbReference>
<dbReference type="InterPro" id="IPR036961">
    <property type="entry name" value="Kinesin_motor_dom_sf"/>
</dbReference>
<dbReference type="Pfam" id="PF25369">
    <property type="entry name" value="SH3_VIII-1_N"/>
    <property type="match status" value="1"/>
</dbReference>
<dbReference type="SMART" id="SM00242">
    <property type="entry name" value="MYSc"/>
    <property type="match status" value="1"/>
</dbReference>
<dbReference type="InterPro" id="IPR004009">
    <property type="entry name" value="SH3_Myosin"/>
</dbReference>
<comment type="similarity">
    <text evidence="7">Belongs to the TRAFAC class myosin-kinesin ATPase superfamily. Myosin family.</text>
</comment>
<dbReference type="GO" id="GO:0007015">
    <property type="term" value="P:actin filament organization"/>
    <property type="evidence" value="ECO:0007669"/>
    <property type="project" value="TreeGrafter"/>
</dbReference>
<evidence type="ECO:0000259" key="9">
    <source>
        <dbReference type="PROSITE" id="PS51844"/>
    </source>
</evidence>
<dbReference type="PROSITE" id="PS51456">
    <property type="entry name" value="MYOSIN_MOTOR"/>
    <property type="match status" value="1"/>
</dbReference>
<sequence>MGLLRVQYQGEKNQGGMIISVILSRRLSVWCRLPNGKWDLGKIEETLGDEATISLLSGTVVKVSTAELLPANPDILEGVDDLMQLSYLNEPSVLHNIKHRYAQDLIYSKAGPVLIAVNPFKEIPIYGNEILTSYKQNAKDSPHVYAIADAAYNEMMRDEKNQSIILSGESGAGKTETAKYVMQYLASLGCGNDSMGYEILQTNFILQAFGNAKTSRNNNSSRFGKLIEIHFNASGKIHGAKIQTCKYS</sequence>
<comment type="caution">
    <text evidence="7">Lacks conserved residue(s) required for the propagation of feature annotation.</text>
</comment>
<dbReference type="PANTHER" id="PTHR13140:SF706">
    <property type="entry name" value="DILUTE CLASS UNCONVENTIONAL MYOSIN, ISOFORM C"/>
    <property type="match status" value="1"/>
</dbReference>
<dbReference type="SUPFAM" id="SSF52540">
    <property type="entry name" value="P-loop containing nucleoside triphosphate hydrolases"/>
    <property type="match status" value="1"/>
</dbReference>
<protein>
    <recommendedName>
        <fullName evidence="11">Myosin motor domain-containing protein</fullName>
    </recommendedName>
</protein>
<dbReference type="AlphaFoldDB" id="A0A6N2NFU3"/>
<organism evidence="10">
    <name type="scientific">Salix viminalis</name>
    <name type="common">Common osier</name>
    <name type="synonym">Basket willow</name>
    <dbReference type="NCBI Taxonomy" id="40686"/>
    <lineage>
        <taxon>Eukaryota</taxon>
        <taxon>Viridiplantae</taxon>
        <taxon>Streptophyta</taxon>
        <taxon>Embryophyta</taxon>
        <taxon>Tracheophyta</taxon>
        <taxon>Spermatophyta</taxon>
        <taxon>Magnoliopsida</taxon>
        <taxon>eudicotyledons</taxon>
        <taxon>Gunneridae</taxon>
        <taxon>Pentapetalae</taxon>
        <taxon>rosids</taxon>
        <taxon>fabids</taxon>
        <taxon>Malpighiales</taxon>
        <taxon>Salicaceae</taxon>
        <taxon>Saliceae</taxon>
        <taxon>Salix</taxon>
    </lineage>
</organism>
<proteinExistence type="inferred from homology"/>
<name>A0A6N2NFU3_SALVM</name>
<evidence type="ECO:0008006" key="11">
    <source>
        <dbReference type="Google" id="ProtNLM"/>
    </source>
</evidence>
<dbReference type="PROSITE" id="PS51844">
    <property type="entry name" value="SH3_LIKE"/>
    <property type="match status" value="1"/>
</dbReference>
<evidence type="ECO:0000256" key="6">
    <source>
        <dbReference type="ARBA" id="ARBA00023203"/>
    </source>
</evidence>
<keyword evidence="2 7" id="KW-0067">ATP-binding</keyword>
<feature type="domain" description="Myosin motor" evidence="8">
    <location>
        <begin position="77"/>
        <end position="248"/>
    </location>
</feature>
<evidence type="ECO:0000256" key="2">
    <source>
        <dbReference type="ARBA" id="ARBA00022840"/>
    </source>
</evidence>
<evidence type="ECO:0000256" key="1">
    <source>
        <dbReference type="ARBA" id="ARBA00022741"/>
    </source>
</evidence>
<dbReference type="GO" id="GO:0005516">
    <property type="term" value="F:calmodulin binding"/>
    <property type="evidence" value="ECO:0007669"/>
    <property type="project" value="UniProtKB-KW"/>
</dbReference>
<dbReference type="GO" id="GO:0016020">
    <property type="term" value="C:membrane"/>
    <property type="evidence" value="ECO:0007669"/>
    <property type="project" value="TreeGrafter"/>
</dbReference>
<dbReference type="InterPro" id="IPR057535">
    <property type="entry name" value="MYO1-3_N_SH3"/>
</dbReference>
<dbReference type="GO" id="GO:0051015">
    <property type="term" value="F:actin filament binding"/>
    <property type="evidence" value="ECO:0007669"/>
    <property type="project" value="TreeGrafter"/>
</dbReference>
<dbReference type="InterPro" id="IPR001609">
    <property type="entry name" value="Myosin_head_motor_dom-like"/>
</dbReference>
<evidence type="ECO:0000256" key="7">
    <source>
        <dbReference type="PROSITE-ProRule" id="PRU00782"/>
    </source>
</evidence>
<dbReference type="Gene3D" id="3.40.850.10">
    <property type="entry name" value="Kinesin motor domain"/>
    <property type="match status" value="1"/>
</dbReference>
<evidence type="ECO:0000313" key="10">
    <source>
        <dbReference type="EMBL" id="VFU63445.1"/>
    </source>
</evidence>
<dbReference type="GO" id="GO:0016459">
    <property type="term" value="C:myosin complex"/>
    <property type="evidence" value="ECO:0007669"/>
    <property type="project" value="UniProtKB-KW"/>
</dbReference>
<evidence type="ECO:0000259" key="8">
    <source>
        <dbReference type="PROSITE" id="PS51456"/>
    </source>
</evidence>
<evidence type="ECO:0000256" key="3">
    <source>
        <dbReference type="ARBA" id="ARBA00022860"/>
    </source>
</evidence>